<dbReference type="OrthoDB" id="4489167at2759"/>
<evidence type="ECO:0000313" key="3">
    <source>
        <dbReference type="Proteomes" id="UP000006701"/>
    </source>
</evidence>
<organism evidence="2 3">
    <name type="scientific">Aspergillus clavatus (strain ATCC 1007 / CBS 513.65 / DSM 816 / NCTC 3887 / NRRL 1 / QM 1276 / 107)</name>
    <dbReference type="NCBI Taxonomy" id="344612"/>
    <lineage>
        <taxon>Eukaryota</taxon>
        <taxon>Fungi</taxon>
        <taxon>Dikarya</taxon>
        <taxon>Ascomycota</taxon>
        <taxon>Pezizomycotina</taxon>
        <taxon>Eurotiomycetes</taxon>
        <taxon>Eurotiomycetidae</taxon>
        <taxon>Eurotiales</taxon>
        <taxon>Aspergillaceae</taxon>
        <taxon>Aspergillus</taxon>
        <taxon>Aspergillus subgen. Fumigati</taxon>
    </lineage>
</organism>
<sequence length="105" mass="11329">MQHLTLTTLLLSLSGSLTAAWNVTAYRNNDCTGQLTSLGGNQSYGCYFLPTSEPIKSFGVENLPEGWRFIGSSGPACDTWHQSGENGCFTQSQGFQSFQLIGPSN</sequence>
<protein>
    <submittedName>
        <fullName evidence="2">Uncharacterized protein</fullName>
    </submittedName>
</protein>
<proteinExistence type="predicted"/>
<evidence type="ECO:0000256" key="1">
    <source>
        <dbReference type="SAM" id="SignalP"/>
    </source>
</evidence>
<dbReference type="GeneID" id="4702125"/>
<keyword evidence="1" id="KW-0732">Signal</keyword>
<dbReference type="KEGG" id="act:ACLA_033020"/>
<name>A1CSE5_ASPCL</name>
<dbReference type="EMBL" id="DS027059">
    <property type="protein sequence ID" value="EAW08566.1"/>
    <property type="molecule type" value="Genomic_DNA"/>
</dbReference>
<feature type="chain" id="PRO_5002633832" evidence="1">
    <location>
        <begin position="21"/>
        <end position="105"/>
    </location>
</feature>
<dbReference type="OMA" id="GNQSYGC"/>
<gene>
    <name evidence="2" type="ORF">ACLA_033020</name>
</gene>
<dbReference type="HOGENOM" id="CLU_2249511_0_0_1"/>
<keyword evidence="3" id="KW-1185">Reference proteome</keyword>
<feature type="signal peptide" evidence="1">
    <location>
        <begin position="1"/>
        <end position="20"/>
    </location>
</feature>
<dbReference type="AlphaFoldDB" id="A1CSE5"/>
<reference evidence="2 3" key="1">
    <citation type="journal article" date="2008" name="PLoS Genet.">
        <title>Genomic islands in the pathogenic filamentous fungus Aspergillus fumigatus.</title>
        <authorList>
            <person name="Fedorova N.D."/>
            <person name="Khaldi N."/>
            <person name="Joardar V.S."/>
            <person name="Maiti R."/>
            <person name="Amedeo P."/>
            <person name="Anderson M.J."/>
            <person name="Crabtree J."/>
            <person name="Silva J.C."/>
            <person name="Badger J.H."/>
            <person name="Albarraq A."/>
            <person name="Angiuoli S."/>
            <person name="Bussey H."/>
            <person name="Bowyer P."/>
            <person name="Cotty P.J."/>
            <person name="Dyer P.S."/>
            <person name="Egan A."/>
            <person name="Galens K."/>
            <person name="Fraser-Liggett C.M."/>
            <person name="Haas B.J."/>
            <person name="Inman J.M."/>
            <person name="Kent R."/>
            <person name="Lemieux S."/>
            <person name="Malavazi I."/>
            <person name="Orvis J."/>
            <person name="Roemer T."/>
            <person name="Ronning C.M."/>
            <person name="Sundaram J.P."/>
            <person name="Sutton G."/>
            <person name="Turner G."/>
            <person name="Venter J.C."/>
            <person name="White O.R."/>
            <person name="Whitty B.R."/>
            <person name="Youngman P."/>
            <person name="Wolfe K.H."/>
            <person name="Goldman G.H."/>
            <person name="Wortman J.R."/>
            <person name="Jiang B."/>
            <person name="Denning D.W."/>
            <person name="Nierman W.C."/>
        </authorList>
    </citation>
    <scope>NUCLEOTIDE SEQUENCE [LARGE SCALE GENOMIC DNA]</scope>
    <source>
        <strain evidence="3">ATCC 1007 / CBS 513.65 / DSM 816 / NCTC 3887 / NRRL 1</strain>
    </source>
</reference>
<dbReference type="VEuPathDB" id="FungiDB:ACLA_033020"/>
<dbReference type="RefSeq" id="XP_001269992.1">
    <property type="nucleotide sequence ID" value="XM_001269991.1"/>
</dbReference>
<evidence type="ECO:0000313" key="2">
    <source>
        <dbReference type="EMBL" id="EAW08566.1"/>
    </source>
</evidence>
<accession>A1CSE5</accession>
<dbReference type="Proteomes" id="UP000006701">
    <property type="component" value="Unassembled WGS sequence"/>
</dbReference>